<comment type="caution">
    <text evidence="6">The sequence shown here is derived from an EMBL/GenBank/DDBJ whole genome shotgun (WGS) entry which is preliminary data.</text>
</comment>
<dbReference type="PANTHER" id="PTHR18964:SF149">
    <property type="entry name" value="BIFUNCTIONAL UDP-N-ACETYLGLUCOSAMINE 2-EPIMERASE_N-ACETYLMANNOSAMINE KINASE"/>
    <property type="match status" value="1"/>
</dbReference>
<dbReference type="Gene3D" id="1.10.10.10">
    <property type="entry name" value="Winged helix-like DNA-binding domain superfamily/Winged helix DNA-binding domain"/>
    <property type="match status" value="1"/>
</dbReference>
<dbReference type="Proteomes" id="UP000030528">
    <property type="component" value="Unassembled WGS sequence"/>
</dbReference>
<gene>
    <name evidence="6" type="ORF">N781_08770</name>
</gene>
<dbReference type="CDD" id="cd00090">
    <property type="entry name" value="HTH_ARSR"/>
    <property type="match status" value="1"/>
</dbReference>
<keyword evidence="4" id="KW-0238">DNA-binding</keyword>
<dbReference type="SUPFAM" id="SSF53067">
    <property type="entry name" value="Actin-like ATPase domain"/>
    <property type="match status" value="1"/>
</dbReference>
<dbReference type="GO" id="GO:0042732">
    <property type="term" value="P:D-xylose metabolic process"/>
    <property type="evidence" value="ECO:0007669"/>
    <property type="project" value="UniProtKB-KW"/>
</dbReference>
<dbReference type="InterPro" id="IPR043129">
    <property type="entry name" value="ATPase_NBD"/>
</dbReference>
<organism evidence="6 7">
    <name type="scientific">Pontibacillus halophilus JSM 076056 = DSM 19796</name>
    <dbReference type="NCBI Taxonomy" id="1385510"/>
    <lineage>
        <taxon>Bacteria</taxon>
        <taxon>Bacillati</taxon>
        <taxon>Bacillota</taxon>
        <taxon>Bacilli</taxon>
        <taxon>Bacillales</taxon>
        <taxon>Bacillaceae</taxon>
        <taxon>Pontibacillus</taxon>
    </lineage>
</organism>
<dbReference type="OrthoDB" id="9796533at2"/>
<dbReference type="Pfam" id="PF13412">
    <property type="entry name" value="HTH_24"/>
    <property type="match status" value="1"/>
</dbReference>
<dbReference type="InterPro" id="IPR036388">
    <property type="entry name" value="WH-like_DNA-bd_sf"/>
</dbReference>
<dbReference type="EMBL" id="AVPE01000018">
    <property type="protein sequence ID" value="KGX89964.1"/>
    <property type="molecule type" value="Genomic_DNA"/>
</dbReference>
<protein>
    <submittedName>
        <fullName evidence="6">Xylose repressor</fullName>
    </submittedName>
</protein>
<dbReference type="InterPro" id="IPR036390">
    <property type="entry name" value="WH_DNA-bd_sf"/>
</dbReference>
<comment type="similarity">
    <text evidence="2">Belongs to the ROK (NagC/XylR) family.</text>
</comment>
<keyword evidence="5" id="KW-0175">Coiled coil</keyword>
<dbReference type="InterPro" id="IPR011991">
    <property type="entry name" value="ArsR-like_HTH"/>
</dbReference>
<evidence type="ECO:0000256" key="4">
    <source>
        <dbReference type="ARBA" id="ARBA00023125"/>
    </source>
</evidence>
<dbReference type="PROSITE" id="PS01125">
    <property type="entry name" value="ROK"/>
    <property type="match status" value="1"/>
</dbReference>
<dbReference type="InterPro" id="IPR049874">
    <property type="entry name" value="ROK_cs"/>
</dbReference>
<keyword evidence="7" id="KW-1185">Reference proteome</keyword>
<evidence type="ECO:0000256" key="1">
    <source>
        <dbReference type="ARBA" id="ARBA00002486"/>
    </source>
</evidence>
<name>A0A0A5GD86_9BACI</name>
<dbReference type="Pfam" id="PF00480">
    <property type="entry name" value="ROK"/>
    <property type="match status" value="1"/>
</dbReference>
<evidence type="ECO:0000313" key="6">
    <source>
        <dbReference type="EMBL" id="KGX89964.1"/>
    </source>
</evidence>
<dbReference type="InterPro" id="IPR000600">
    <property type="entry name" value="ROK"/>
</dbReference>
<dbReference type="Gene3D" id="3.30.420.40">
    <property type="match status" value="2"/>
</dbReference>
<sequence>MSTGDASYIRVLNRRLLIEQIIEKGEISRIELSRLTGLNRSTVSAQVNRMLEEGLIVEKPSDVSNGGRKPILIRMNAESGFTLGIDIDAPVTLVQVTDLLGKPIQTYHLQSCSSNQETMDNILHEIDHIIETHSSQFTPHQLVGIGLGVHGIVDNEHKVVFTPKQSWAAPDIKQQMEDRYDVPVYIDNNANLSVYAEQVLQHPSENLLCVTMYSGIGLGILEDNTINRGTRGFAGEIGHMIVQRNGLPCPCGNKGCWERYASEKSLKRKVSALGIEDVNLNELKIEDLEEEYREAIDEYVDYVAVGLNNVINIFNPQTVIVNSEFIHHHPLLLKQVEERLTSRINDYEQLVSSSLGRQACSLGGAMIVLKDYYEVKTLDFSGYGYQY</sequence>
<dbReference type="eggNOG" id="COG1940">
    <property type="taxonomic scope" value="Bacteria"/>
</dbReference>
<dbReference type="RefSeq" id="WP_026801615.1">
    <property type="nucleotide sequence ID" value="NZ_AULI01000020.1"/>
</dbReference>
<keyword evidence="3" id="KW-0119">Carbohydrate metabolism</keyword>
<dbReference type="SUPFAM" id="SSF46785">
    <property type="entry name" value="Winged helix' DNA-binding domain"/>
    <property type="match status" value="1"/>
</dbReference>
<evidence type="ECO:0000313" key="7">
    <source>
        <dbReference type="Proteomes" id="UP000030528"/>
    </source>
</evidence>
<proteinExistence type="inferred from homology"/>
<evidence type="ECO:0000256" key="2">
    <source>
        <dbReference type="ARBA" id="ARBA00006479"/>
    </source>
</evidence>
<evidence type="ECO:0000256" key="3">
    <source>
        <dbReference type="ARBA" id="ARBA00022629"/>
    </source>
</evidence>
<keyword evidence="3" id="KW-0859">Xylose metabolism</keyword>
<comment type="function">
    <text evidence="1">Transcriptional repressor of xylose-utilizing enzymes.</text>
</comment>
<dbReference type="CDD" id="cd24077">
    <property type="entry name" value="ASKHA_ATPase_ROK_SaXylR-like"/>
    <property type="match status" value="1"/>
</dbReference>
<dbReference type="PANTHER" id="PTHR18964">
    <property type="entry name" value="ROK (REPRESSOR, ORF, KINASE) FAMILY"/>
    <property type="match status" value="1"/>
</dbReference>
<dbReference type="GO" id="GO:0003677">
    <property type="term" value="F:DNA binding"/>
    <property type="evidence" value="ECO:0007669"/>
    <property type="project" value="UniProtKB-KW"/>
</dbReference>
<dbReference type="STRING" id="1385510.GCA_000425205_03424"/>
<reference evidence="6 7" key="1">
    <citation type="submission" date="2013-08" db="EMBL/GenBank/DDBJ databases">
        <authorList>
            <person name="Huang J."/>
            <person name="Wang G."/>
        </authorList>
    </citation>
    <scope>NUCLEOTIDE SEQUENCE [LARGE SCALE GENOMIC DNA]</scope>
    <source>
        <strain evidence="6 7">JSM 076056</strain>
    </source>
</reference>
<dbReference type="AlphaFoldDB" id="A0A0A5GD86"/>
<evidence type="ECO:0000256" key="5">
    <source>
        <dbReference type="SAM" id="Coils"/>
    </source>
</evidence>
<accession>A0A0A5GD86</accession>
<feature type="coiled-coil region" evidence="5">
    <location>
        <begin position="278"/>
        <end position="305"/>
    </location>
</feature>